<dbReference type="Pfam" id="PF13280">
    <property type="entry name" value="WYL"/>
    <property type="match status" value="2"/>
</dbReference>
<dbReference type="AlphaFoldDB" id="A0A2V3DPP7"/>
<evidence type="ECO:0000313" key="5">
    <source>
        <dbReference type="Proteomes" id="UP000246303"/>
    </source>
</evidence>
<dbReference type="EMBL" id="QHLZ01000008">
    <property type="protein sequence ID" value="PXA64737.1"/>
    <property type="molecule type" value="Genomic_DNA"/>
</dbReference>
<evidence type="ECO:0000259" key="2">
    <source>
        <dbReference type="Pfam" id="PF19187"/>
    </source>
</evidence>
<organism evidence="4 5">
    <name type="scientific">Arthrobacter psychrochitiniphilus</name>
    <dbReference type="NCBI Taxonomy" id="291045"/>
    <lineage>
        <taxon>Bacteria</taxon>
        <taxon>Bacillati</taxon>
        <taxon>Actinomycetota</taxon>
        <taxon>Actinomycetes</taxon>
        <taxon>Micrococcales</taxon>
        <taxon>Micrococcaceae</taxon>
        <taxon>Arthrobacter</taxon>
    </lineage>
</organism>
<feature type="domain" description="WYL" evidence="1">
    <location>
        <begin position="158"/>
        <end position="223"/>
    </location>
</feature>
<evidence type="ECO:0000259" key="3">
    <source>
        <dbReference type="Pfam" id="PF25583"/>
    </source>
</evidence>
<dbReference type="PROSITE" id="PS52050">
    <property type="entry name" value="WYL"/>
    <property type="match status" value="2"/>
</dbReference>
<evidence type="ECO:0000313" key="4">
    <source>
        <dbReference type="EMBL" id="PXA64737.1"/>
    </source>
</evidence>
<dbReference type="InterPro" id="IPR051534">
    <property type="entry name" value="CBASS_pafABC_assoc_protein"/>
</dbReference>
<protein>
    <recommendedName>
        <fullName evidence="6">WYL domain-containing protein</fullName>
    </recommendedName>
</protein>
<dbReference type="InterPro" id="IPR026881">
    <property type="entry name" value="WYL_dom"/>
</dbReference>
<dbReference type="InterPro" id="IPR057727">
    <property type="entry name" value="WCX_dom"/>
</dbReference>
<name>A0A2V3DPP7_9MICC</name>
<dbReference type="Pfam" id="PF25583">
    <property type="entry name" value="WCX"/>
    <property type="match status" value="1"/>
</dbReference>
<proteinExistence type="predicted"/>
<comment type="caution">
    <text evidence="4">The sequence shown here is derived from an EMBL/GenBank/DDBJ whole genome shotgun (WGS) entry which is preliminary data.</text>
</comment>
<dbReference type="RefSeq" id="WP_110106766.1">
    <property type="nucleotide sequence ID" value="NZ_JACBZZ010000001.1"/>
</dbReference>
<keyword evidence="5" id="KW-1185">Reference proteome</keyword>
<dbReference type="OrthoDB" id="3268930at2"/>
<evidence type="ECO:0008006" key="6">
    <source>
        <dbReference type="Google" id="ProtNLM"/>
    </source>
</evidence>
<dbReference type="Pfam" id="PF19187">
    <property type="entry name" value="HTH_PafC"/>
    <property type="match status" value="1"/>
</dbReference>
<dbReference type="InterPro" id="IPR043839">
    <property type="entry name" value="PafC_HTH"/>
</dbReference>
<gene>
    <name evidence="4" type="ORF">CVS29_13005</name>
</gene>
<dbReference type="PANTHER" id="PTHR34580">
    <property type="match status" value="1"/>
</dbReference>
<accession>A0A2V3DPP7</accession>
<dbReference type="Proteomes" id="UP000246303">
    <property type="component" value="Unassembled WGS sequence"/>
</dbReference>
<dbReference type="PANTHER" id="PTHR34580:SF1">
    <property type="entry name" value="PROTEIN PAFC"/>
    <property type="match status" value="1"/>
</dbReference>
<feature type="domain" description="WCX" evidence="3">
    <location>
        <begin position="253"/>
        <end position="329"/>
    </location>
</feature>
<sequence length="688" mass="74672">MPTKIDATERLLNLVIALLGTNRGYSKSYIRSHVNGYAGEGATAAQESKVGVAFERMFERDKNQLAALGIRVSATNSYDNELEEQYLYRIDPKDYQVPQLRLDEPAMNLLAIAANLWSEATFGAAAQSALRKIATRTGTSWYEDETTVSSRVRTAEPAFEPLWDALRQQKLVSFDYRRSGAEEGTTRTVQPWGLGNKYGQWYLAGFDVDKGEERNYRLSRFTSEVKVHTGQSFDRPTAFFISTVLERLGTGDPYSAQVAVPDGAAHSLRSRLGTVVLDTPARPGWQVLRVEYREPELMADDVAALGAQAHVVAPAGLREAVAGKLRRAADAAAKGLVAGASAAAPIHWDKPLKLGKAKRRDTPDRLLRLLSLVPYLVANPGVSVAEVVAEFAITEKQFQRDLDTLNVSGKPGYFHGDLMDATTEAGQVFIRDAETLASPLRLSHEEACSVLVGLHALTAVPGRGEAALAQATEALRNVAGEDAWLADAVGLELVLGPEMGHLAALQQAINDSRSCAIRYLVGSRDELSERIIEPLRLFSMDSAWYVRAWCQQAQDRRSFRVDRIEILKDAGEQKHGLGDQTGWQPGAGIYDPGSHDLQVLLVADPATAQRLAPAYNARMFDGGPDQVGLAISVGDTALIGPLMARLGGHARVAGPEALRIATATWLAEAASHYDAVGETVPETHRGDG</sequence>
<feature type="domain" description="PafC HTH" evidence="2">
    <location>
        <begin position="364"/>
        <end position="476"/>
    </location>
</feature>
<reference evidence="4 5" key="1">
    <citation type="submission" date="2018-05" db="EMBL/GenBank/DDBJ databases">
        <title>Genetic diversity of glacier-inhabiting Cryobacterium bacteria in China and description of Cryobacterium mengkeensis sp. nov. and Arthrobacter glacialis sp. nov.</title>
        <authorList>
            <person name="Liu Q."/>
            <person name="Xin Y.-H."/>
        </authorList>
    </citation>
    <scope>NUCLEOTIDE SEQUENCE [LARGE SCALE GENOMIC DNA]</scope>
    <source>
        <strain evidence="4 5">GP3</strain>
    </source>
</reference>
<feature type="domain" description="WYL" evidence="1">
    <location>
        <begin position="501"/>
        <end position="565"/>
    </location>
</feature>
<evidence type="ECO:0000259" key="1">
    <source>
        <dbReference type="Pfam" id="PF13280"/>
    </source>
</evidence>